<gene>
    <name evidence="2" type="ORF">M409DRAFT_37821</name>
</gene>
<dbReference type="Proteomes" id="UP000799537">
    <property type="component" value="Unassembled WGS sequence"/>
</dbReference>
<dbReference type="RefSeq" id="XP_033660935.1">
    <property type="nucleotide sequence ID" value="XM_033810801.1"/>
</dbReference>
<dbReference type="AlphaFoldDB" id="A0A6A6C3S9"/>
<organism evidence="2 3">
    <name type="scientific">Zasmidium cellare ATCC 36951</name>
    <dbReference type="NCBI Taxonomy" id="1080233"/>
    <lineage>
        <taxon>Eukaryota</taxon>
        <taxon>Fungi</taxon>
        <taxon>Dikarya</taxon>
        <taxon>Ascomycota</taxon>
        <taxon>Pezizomycotina</taxon>
        <taxon>Dothideomycetes</taxon>
        <taxon>Dothideomycetidae</taxon>
        <taxon>Mycosphaerellales</taxon>
        <taxon>Mycosphaerellaceae</taxon>
        <taxon>Zasmidium</taxon>
    </lineage>
</organism>
<feature type="region of interest" description="Disordered" evidence="1">
    <location>
        <begin position="1"/>
        <end position="20"/>
    </location>
</feature>
<evidence type="ECO:0000313" key="2">
    <source>
        <dbReference type="EMBL" id="KAF2160046.1"/>
    </source>
</evidence>
<proteinExistence type="predicted"/>
<name>A0A6A6C3S9_ZASCE</name>
<accession>A0A6A6C3S9</accession>
<evidence type="ECO:0000256" key="1">
    <source>
        <dbReference type="SAM" id="MobiDB-lite"/>
    </source>
</evidence>
<dbReference type="OrthoDB" id="4156714at2759"/>
<protein>
    <submittedName>
        <fullName evidence="2">Uncharacterized protein</fullName>
    </submittedName>
</protein>
<keyword evidence="3" id="KW-1185">Reference proteome</keyword>
<dbReference type="EMBL" id="ML993630">
    <property type="protein sequence ID" value="KAF2160046.1"/>
    <property type="molecule type" value="Genomic_DNA"/>
</dbReference>
<dbReference type="GeneID" id="54564073"/>
<sequence length="353" mass="39606">MTHEIEELKDQVRTFSKSQREAQDQCSELEAQLEARERDIRSLQSQKLQSVESAQWAPLSNSFVQHEISSIISAIRQWSQASTPDEDITLNGKRTRNIHLNLFWLGCLPAGLSEEELLTTLSVNNSLKKPGKASAFLLSTLTSTYLLRQVLADPFFFFQGPLLTGTQPDQVRPVLNGVQRYISHGKVSKCNKEDAEAFRCKLARSINTSAQQTKSAADALIRQITNTFIQTYAAAFITDTKMRFDMYDGLAPIVKQTIDLAWQVWTRKARLDVLSWSQLASETPHGECPVYSSSSGKLELHAMHGREIDEDPQALDDHEVLLICSPVVVLSGNADGKEYQKQRVVKKAVVWLG</sequence>
<evidence type="ECO:0000313" key="3">
    <source>
        <dbReference type="Proteomes" id="UP000799537"/>
    </source>
</evidence>
<reference evidence="2" key="1">
    <citation type="journal article" date="2020" name="Stud. Mycol.">
        <title>101 Dothideomycetes genomes: a test case for predicting lifestyles and emergence of pathogens.</title>
        <authorList>
            <person name="Haridas S."/>
            <person name="Albert R."/>
            <person name="Binder M."/>
            <person name="Bloem J."/>
            <person name="Labutti K."/>
            <person name="Salamov A."/>
            <person name="Andreopoulos B."/>
            <person name="Baker S."/>
            <person name="Barry K."/>
            <person name="Bills G."/>
            <person name="Bluhm B."/>
            <person name="Cannon C."/>
            <person name="Castanera R."/>
            <person name="Culley D."/>
            <person name="Daum C."/>
            <person name="Ezra D."/>
            <person name="Gonzalez J."/>
            <person name="Henrissat B."/>
            <person name="Kuo A."/>
            <person name="Liang C."/>
            <person name="Lipzen A."/>
            <person name="Lutzoni F."/>
            <person name="Magnuson J."/>
            <person name="Mondo S."/>
            <person name="Nolan M."/>
            <person name="Ohm R."/>
            <person name="Pangilinan J."/>
            <person name="Park H.-J."/>
            <person name="Ramirez L."/>
            <person name="Alfaro M."/>
            <person name="Sun H."/>
            <person name="Tritt A."/>
            <person name="Yoshinaga Y."/>
            <person name="Zwiers L.-H."/>
            <person name="Turgeon B."/>
            <person name="Goodwin S."/>
            <person name="Spatafora J."/>
            <person name="Crous P."/>
            <person name="Grigoriev I."/>
        </authorList>
    </citation>
    <scope>NUCLEOTIDE SEQUENCE</scope>
    <source>
        <strain evidence="2">ATCC 36951</strain>
    </source>
</reference>